<organism evidence="2 3">
    <name type="scientific">Mycolicibacterium peregrinum</name>
    <name type="common">Mycobacterium peregrinum</name>
    <dbReference type="NCBI Taxonomy" id="43304"/>
    <lineage>
        <taxon>Bacteria</taxon>
        <taxon>Bacillati</taxon>
        <taxon>Actinomycetota</taxon>
        <taxon>Actinomycetes</taxon>
        <taxon>Mycobacteriales</taxon>
        <taxon>Mycobacteriaceae</taxon>
        <taxon>Mycolicibacterium</taxon>
    </lineage>
</organism>
<gene>
    <name evidence="2" type="ORF">A5792_23095</name>
</gene>
<name>A0A1A0QZV4_MYCPR</name>
<proteinExistence type="predicted"/>
<sequence>MYRAVRNLDDGVNRLDEVRTWRGPAHDASTQMFDRATRAASSFKDYTEKISAAMQAGGSAIAAARTPLLNKADEIDQGELHVTDQWVVLIRPGQMSAEKAETLQKLAMQEQGEINKLLLEVAQADDGAADAIQNAAKAYGFVPQQPGNVFGTLSGLARPGDEVPNPFSTAGQLQQQMIRQQDMSTTVRESREWDTSDGQHRKTITMLDGSRHEIYEWGDILPAVEDDYYDKAGNLVSSASSHDLTKYNGTKQSRYTLRDGTEIMMTQDANGNCTGGVTTPPPDSRHAKLPDEFFTHPNLTVAGGVLTGIEKQAKDGIPMMTAASMEDVGKSAKYGGYGLGIATALYDTVTADTWHKACVAAVSGAGGIVGGDVGAGVGVRGVWPWRCRCRGGGEYRGQLGWRIFWRSHRGIGVPKMTLRKVLPGYLLAIPLGLLAIVWAIMCVSRSGFLTAVVSFSFGVALISMIVPSMRSITSRIEPRVSRDDHGTTLRSDLIFDAATCMSVVAVVFSCGMFAIFQPLGMLDIPVPHSLRYSIPFLAGVVALMGIPFIWLMVCRGGTKFVRLTPVGYEVAEGYKPERGVWDKIIDVTEVVPESNRQVPNALVLMNSDGTAAVLAAGAITPGGRDLRELVRFYWQHPGYRDELTDDRALERLQSKNFAADR</sequence>
<reference evidence="3" key="1">
    <citation type="submission" date="2016-06" db="EMBL/GenBank/DDBJ databases">
        <authorList>
            <person name="Sutton G."/>
            <person name="Brinkac L."/>
            <person name="Sanka R."/>
            <person name="Adams M."/>
            <person name="Lau E."/>
            <person name="Mehaffy C."/>
            <person name="Tameris M."/>
            <person name="Hatherill M."/>
            <person name="Hanekom W."/>
            <person name="Mahomed H."/>
            <person name="Mcshane H."/>
        </authorList>
    </citation>
    <scope>NUCLEOTIDE SEQUENCE [LARGE SCALE GENOMIC DNA]</scope>
    <source>
        <strain evidence="3">852002-51209_SCH5440388</strain>
    </source>
</reference>
<evidence type="ECO:0000313" key="3">
    <source>
        <dbReference type="Proteomes" id="UP000093902"/>
    </source>
</evidence>
<keyword evidence="1" id="KW-0472">Membrane</keyword>
<dbReference type="Proteomes" id="UP000093902">
    <property type="component" value="Unassembled WGS sequence"/>
</dbReference>
<feature type="transmembrane region" description="Helical" evidence="1">
    <location>
        <begin position="493"/>
        <end position="516"/>
    </location>
</feature>
<feature type="transmembrane region" description="Helical" evidence="1">
    <location>
        <begin position="536"/>
        <end position="553"/>
    </location>
</feature>
<protein>
    <submittedName>
        <fullName evidence="2">Uncharacterized protein</fullName>
    </submittedName>
</protein>
<keyword evidence="1" id="KW-0812">Transmembrane</keyword>
<feature type="transmembrane region" description="Helical" evidence="1">
    <location>
        <begin position="422"/>
        <end position="441"/>
    </location>
</feature>
<comment type="caution">
    <text evidence="2">The sequence shown here is derived from an EMBL/GenBank/DDBJ whole genome shotgun (WGS) entry which is preliminary data.</text>
</comment>
<dbReference type="EMBL" id="LZSO01000029">
    <property type="protein sequence ID" value="OBB27740.1"/>
    <property type="molecule type" value="Genomic_DNA"/>
</dbReference>
<accession>A0A1A0QZV4</accession>
<evidence type="ECO:0000313" key="2">
    <source>
        <dbReference type="EMBL" id="OBB27740.1"/>
    </source>
</evidence>
<feature type="transmembrane region" description="Helical" evidence="1">
    <location>
        <begin position="447"/>
        <end position="472"/>
    </location>
</feature>
<keyword evidence="1" id="KW-1133">Transmembrane helix</keyword>
<dbReference type="AlphaFoldDB" id="A0A1A0QZV4"/>
<evidence type="ECO:0000256" key="1">
    <source>
        <dbReference type="SAM" id="Phobius"/>
    </source>
</evidence>